<protein>
    <submittedName>
        <fullName evidence="2">Uncharacterized protein</fullName>
    </submittedName>
</protein>
<reference evidence="3" key="1">
    <citation type="journal article" date="2017" name="Cell">
        <title>Insights into land plant evolution garnered from the Marchantia polymorpha genome.</title>
        <authorList>
            <person name="Bowman J.L."/>
            <person name="Kohchi T."/>
            <person name="Yamato K.T."/>
            <person name="Jenkins J."/>
            <person name="Shu S."/>
            <person name="Ishizaki K."/>
            <person name="Yamaoka S."/>
            <person name="Nishihama R."/>
            <person name="Nakamura Y."/>
            <person name="Berger F."/>
            <person name="Adam C."/>
            <person name="Aki S.S."/>
            <person name="Althoff F."/>
            <person name="Araki T."/>
            <person name="Arteaga-Vazquez M.A."/>
            <person name="Balasubrmanian S."/>
            <person name="Barry K."/>
            <person name="Bauer D."/>
            <person name="Boehm C.R."/>
            <person name="Briginshaw L."/>
            <person name="Caballero-Perez J."/>
            <person name="Catarino B."/>
            <person name="Chen F."/>
            <person name="Chiyoda S."/>
            <person name="Chovatia M."/>
            <person name="Davies K.M."/>
            <person name="Delmans M."/>
            <person name="Demura T."/>
            <person name="Dierschke T."/>
            <person name="Dolan L."/>
            <person name="Dorantes-Acosta A.E."/>
            <person name="Eklund D.M."/>
            <person name="Florent S.N."/>
            <person name="Flores-Sandoval E."/>
            <person name="Fujiyama A."/>
            <person name="Fukuzawa H."/>
            <person name="Galik B."/>
            <person name="Grimanelli D."/>
            <person name="Grimwood J."/>
            <person name="Grossniklaus U."/>
            <person name="Hamada T."/>
            <person name="Haseloff J."/>
            <person name="Hetherington A.J."/>
            <person name="Higo A."/>
            <person name="Hirakawa Y."/>
            <person name="Hundley H.N."/>
            <person name="Ikeda Y."/>
            <person name="Inoue K."/>
            <person name="Inoue S.I."/>
            <person name="Ishida S."/>
            <person name="Jia Q."/>
            <person name="Kakita M."/>
            <person name="Kanazawa T."/>
            <person name="Kawai Y."/>
            <person name="Kawashima T."/>
            <person name="Kennedy M."/>
            <person name="Kinose K."/>
            <person name="Kinoshita T."/>
            <person name="Kohara Y."/>
            <person name="Koide E."/>
            <person name="Komatsu K."/>
            <person name="Kopischke S."/>
            <person name="Kubo M."/>
            <person name="Kyozuka J."/>
            <person name="Lagercrantz U."/>
            <person name="Lin S.S."/>
            <person name="Lindquist E."/>
            <person name="Lipzen A.M."/>
            <person name="Lu C.W."/>
            <person name="De Luna E."/>
            <person name="Martienssen R.A."/>
            <person name="Minamino N."/>
            <person name="Mizutani M."/>
            <person name="Mizutani M."/>
            <person name="Mochizuki N."/>
            <person name="Monte I."/>
            <person name="Mosher R."/>
            <person name="Nagasaki H."/>
            <person name="Nakagami H."/>
            <person name="Naramoto S."/>
            <person name="Nishitani K."/>
            <person name="Ohtani M."/>
            <person name="Okamoto T."/>
            <person name="Okumura M."/>
            <person name="Phillips J."/>
            <person name="Pollak B."/>
            <person name="Reinders A."/>
            <person name="Rovekamp M."/>
            <person name="Sano R."/>
            <person name="Sawa S."/>
            <person name="Schmid M.W."/>
            <person name="Shirakawa M."/>
            <person name="Solano R."/>
            <person name="Spunde A."/>
            <person name="Suetsugu N."/>
            <person name="Sugano S."/>
            <person name="Sugiyama A."/>
            <person name="Sun R."/>
            <person name="Suzuki Y."/>
            <person name="Takenaka M."/>
            <person name="Takezawa D."/>
            <person name="Tomogane H."/>
            <person name="Tsuzuki M."/>
            <person name="Ueda T."/>
            <person name="Umeda M."/>
            <person name="Ward J.M."/>
            <person name="Watanabe Y."/>
            <person name="Yazaki K."/>
            <person name="Yokoyama R."/>
            <person name="Yoshitake Y."/>
            <person name="Yotsui I."/>
            <person name="Zachgo S."/>
            <person name="Schmutz J."/>
        </authorList>
    </citation>
    <scope>NUCLEOTIDE SEQUENCE [LARGE SCALE GENOMIC DNA]</scope>
    <source>
        <strain evidence="3">Tak-1</strain>
    </source>
</reference>
<organism evidence="2 3">
    <name type="scientific">Marchantia polymorpha</name>
    <name type="common">Common liverwort</name>
    <name type="synonym">Marchantia aquatica</name>
    <dbReference type="NCBI Taxonomy" id="3197"/>
    <lineage>
        <taxon>Eukaryota</taxon>
        <taxon>Viridiplantae</taxon>
        <taxon>Streptophyta</taxon>
        <taxon>Embryophyta</taxon>
        <taxon>Marchantiophyta</taxon>
        <taxon>Marchantiopsida</taxon>
        <taxon>Marchantiidae</taxon>
        <taxon>Marchantiales</taxon>
        <taxon>Marchantiaceae</taxon>
        <taxon>Marchantia</taxon>
    </lineage>
</organism>
<feature type="compositionally biased region" description="Basic residues" evidence="1">
    <location>
        <begin position="89"/>
        <end position="109"/>
    </location>
</feature>
<accession>A0A2R6XWH6</accession>
<sequence>MRLESVKEKLSEDVIRDTLEFALLNMGSRKHIVFGITARAIQCDTTGEKNEKHYDCEGRKEFSPGIHKTRNKYPGVRRLNNGIQYSGHLHSHHHSPERHRVQATRRTHARIGSEGEPEANIRRLPSSGSDPLRRSASRKRAAGRGRGRGRKRVRRQPSRHVKRPKSGAGPGSEGSNEANDERKVLARAEREWEVGNRMLLGGGEKEGRKGAGRALSDAAAAAAAYAAPRPVPWPCLPFLSLVASERAGSAHRAGRRAGREAICLCVSATSRARPIDKCMHGSGRSSTTLVSSLVEYWSSFRAIVRTNQAAEPALTLCSGVVGRMRDIFGILSFCVVCSLL</sequence>
<evidence type="ECO:0000256" key="1">
    <source>
        <dbReference type="SAM" id="MobiDB-lite"/>
    </source>
</evidence>
<proteinExistence type="predicted"/>
<evidence type="ECO:0000313" key="3">
    <source>
        <dbReference type="Proteomes" id="UP000244005"/>
    </source>
</evidence>
<keyword evidence="3" id="KW-1185">Reference proteome</keyword>
<dbReference type="EMBL" id="KZ772673">
    <property type="protein sequence ID" value="PTQ50451.1"/>
    <property type="molecule type" value="Genomic_DNA"/>
</dbReference>
<gene>
    <name evidence="2" type="ORF">MARPO_0001s0417</name>
</gene>
<evidence type="ECO:0000313" key="2">
    <source>
        <dbReference type="EMBL" id="PTQ50451.1"/>
    </source>
</evidence>
<dbReference type="AlphaFoldDB" id="A0A2R6XWH6"/>
<feature type="compositionally biased region" description="Basic residues" evidence="1">
    <location>
        <begin position="135"/>
        <end position="165"/>
    </location>
</feature>
<dbReference type="Proteomes" id="UP000244005">
    <property type="component" value="Unassembled WGS sequence"/>
</dbReference>
<feature type="region of interest" description="Disordered" evidence="1">
    <location>
        <begin position="86"/>
        <end position="182"/>
    </location>
</feature>
<dbReference type="Gramene" id="Mp1g20820.1">
    <property type="protein sequence ID" value="Mp1g20820.1.cds"/>
    <property type="gene ID" value="Mp1g20820"/>
</dbReference>
<name>A0A2R6XWH6_MARPO</name>